<accession>A0A024GU70</accession>
<keyword evidence="1" id="KW-0472">Membrane</keyword>
<gene>
    <name evidence="2" type="ORF">BN9_122560</name>
</gene>
<organism evidence="2 3">
    <name type="scientific">Albugo candida</name>
    <dbReference type="NCBI Taxonomy" id="65357"/>
    <lineage>
        <taxon>Eukaryota</taxon>
        <taxon>Sar</taxon>
        <taxon>Stramenopiles</taxon>
        <taxon>Oomycota</taxon>
        <taxon>Peronosporomycetes</taxon>
        <taxon>Albuginales</taxon>
        <taxon>Albuginaceae</taxon>
        <taxon>Albugo</taxon>
    </lineage>
</organism>
<reference evidence="2 3" key="1">
    <citation type="submission" date="2012-05" db="EMBL/GenBank/DDBJ databases">
        <title>Recombination and specialization in a pathogen metapopulation.</title>
        <authorList>
            <person name="Gardiner A."/>
            <person name="Kemen E."/>
            <person name="Schultz-Larsen T."/>
            <person name="MacLean D."/>
            <person name="Van Oosterhout C."/>
            <person name="Jones J.D.G."/>
        </authorList>
    </citation>
    <scope>NUCLEOTIDE SEQUENCE [LARGE SCALE GENOMIC DNA]</scope>
    <source>
        <strain evidence="2 3">Ac Nc2</strain>
    </source>
</reference>
<dbReference type="InParanoid" id="A0A024GU70"/>
<evidence type="ECO:0000313" key="2">
    <source>
        <dbReference type="EMBL" id="CCI50469.1"/>
    </source>
</evidence>
<name>A0A024GU70_9STRA</name>
<evidence type="ECO:0000313" key="3">
    <source>
        <dbReference type="Proteomes" id="UP000053237"/>
    </source>
</evidence>
<keyword evidence="1" id="KW-1133">Transmembrane helix</keyword>
<keyword evidence="1" id="KW-0812">Transmembrane</keyword>
<protein>
    <submittedName>
        <fullName evidence="2">Uncharacterized protein</fullName>
    </submittedName>
</protein>
<dbReference type="AlphaFoldDB" id="A0A024GU70"/>
<evidence type="ECO:0000256" key="1">
    <source>
        <dbReference type="SAM" id="Phobius"/>
    </source>
</evidence>
<feature type="transmembrane region" description="Helical" evidence="1">
    <location>
        <begin position="53"/>
        <end position="73"/>
    </location>
</feature>
<comment type="caution">
    <text evidence="2">The sequence shown here is derived from an EMBL/GenBank/DDBJ whole genome shotgun (WGS) entry which is preliminary data.</text>
</comment>
<dbReference type="Proteomes" id="UP000053237">
    <property type="component" value="Unassembled WGS sequence"/>
</dbReference>
<proteinExistence type="predicted"/>
<dbReference type="EMBL" id="CAIX01000517">
    <property type="protein sequence ID" value="CCI50469.1"/>
    <property type="molecule type" value="Genomic_DNA"/>
</dbReference>
<keyword evidence="3" id="KW-1185">Reference proteome</keyword>
<sequence>MFRLSYSLNVDAFQSLHWHFIRILVPPDLSSFLAPIFHEFMSSQQPVHKRYSIVIVVDIYVIFIATSIVTLFHNIQRPVQFGILCCQPTNFSITLFPFEKRRSSLFSFGERFFFFGLKNNAASLYESLSPIPKQSLRCWRETLRFPVLHAMASSCTICFVF</sequence>